<evidence type="ECO:0000256" key="3">
    <source>
        <dbReference type="ARBA" id="ARBA00022553"/>
    </source>
</evidence>
<dbReference type="GO" id="GO:0005886">
    <property type="term" value="C:plasma membrane"/>
    <property type="evidence" value="ECO:0007669"/>
    <property type="project" value="UniProtKB-SubCell"/>
</dbReference>
<keyword evidence="4 10" id="KW-0812">Transmembrane</keyword>
<feature type="transmembrane region" description="Helical" evidence="11">
    <location>
        <begin position="319"/>
        <end position="342"/>
    </location>
</feature>
<dbReference type="Proteomes" id="UP000694569">
    <property type="component" value="Unplaced"/>
</dbReference>
<dbReference type="PANTHER" id="PTHR24247">
    <property type="entry name" value="5-HYDROXYTRYPTAMINE RECEPTOR"/>
    <property type="match status" value="1"/>
</dbReference>
<sequence>MFLYPRSAQAVLMSFMITVTGTGNALVILGFVINKKLRTPSNYFLLNLAISDFFTGVFTLPLYLNNYIINGKWVHGKDVCKLWLTIDYTLCQSTIYNIVLISSDRFLAVTKAVKYRDQQNKMKPAFLKMAAVWILAFLNFGPAIIIWEYAVGYSLLSEGDCNPEFFYSGHYLLYSSIFDFFTPMTAIAFFNLSIYFNIRSRTKYKVQRNLAGFQEPTMSSVFVVDCTNVISRNMPSVPHETTPSVSRNSKILQSLSRICKTNHHSPDVRDETKNSALAKDKKMAKSLSVLVCTFSLCWAPYCFLTIVREGFCTTCISPVLYDVTCWLFFLNSSINPFIYPLCHPAFKKTLMQMICFNRNNHEMISKDTKTIK</sequence>
<evidence type="ECO:0000256" key="7">
    <source>
        <dbReference type="ARBA" id="ARBA00023136"/>
    </source>
</evidence>
<dbReference type="GO" id="GO:0016907">
    <property type="term" value="F:G protein-coupled acetylcholine receptor activity"/>
    <property type="evidence" value="ECO:0007669"/>
    <property type="project" value="TreeGrafter"/>
</dbReference>
<evidence type="ECO:0000256" key="1">
    <source>
        <dbReference type="ARBA" id="ARBA00004651"/>
    </source>
</evidence>
<dbReference type="GO" id="GO:0004969">
    <property type="term" value="F:histamine receptor activity"/>
    <property type="evidence" value="ECO:0007669"/>
    <property type="project" value="InterPro"/>
</dbReference>
<evidence type="ECO:0000259" key="12">
    <source>
        <dbReference type="PROSITE" id="PS50262"/>
    </source>
</evidence>
<keyword evidence="6 10" id="KW-0297">G-protein coupled receptor</keyword>
<evidence type="ECO:0000256" key="9">
    <source>
        <dbReference type="ARBA" id="ARBA00023224"/>
    </source>
</evidence>
<organism evidence="13 14">
    <name type="scientific">Leptobrachium leishanense</name>
    <name type="common">Leishan spiny toad</name>
    <dbReference type="NCBI Taxonomy" id="445787"/>
    <lineage>
        <taxon>Eukaryota</taxon>
        <taxon>Metazoa</taxon>
        <taxon>Chordata</taxon>
        <taxon>Craniata</taxon>
        <taxon>Vertebrata</taxon>
        <taxon>Euteleostomi</taxon>
        <taxon>Amphibia</taxon>
        <taxon>Batrachia</taxon>
        <taxon>Anura</taxon>
        <taxon>Pelobatoidea</taxon>
        <taxon>Megophryidae</taxon>
        <taxon>Leptobrachium</taxon>
    </lineage>
</organism>
<evidence type="ECO:0000256" key="4">
    <source>
        <dbReference type="ARBA" id="ARBA00022692"/>
    </source>
</evidence>
<reference evidence="13" key="2">
    <citation type="submission" date="2025-09" db="UniProtKB">
        <authorList>
            <consortium name="Ensembl"/>
        </authorList>
    </citation>
    <scope>IDENTIFICATION</scope>
</reference>
<dbReference type="PROSITE" id="PS50262">
    <property type="entry name" value="G_PROTEIN_RECEP_F1_2"/>
    <property type="match status" value="1"/>
</dbReference>
<proteinExistence type="inferred from homology"/>
<evidence type="ECO:0000313" key="14">
    <source>
        <dbReference type="Proteomes" id="UP000694569"/>
    </source>
</evidence>
<dbReference type="Ensembl" id="ENSLLET00000014173.1">
    <property type="protein sequence ID" value="ENSLLEP00000013644.1"/>
    <property type="gene ID" value="ENSLLEG00000008574.1"/>
</dbReference>
<dbReference type="PROSITE" id="PS00237">
    <property type="entry name" value="G_PROTEIN_RECEP_F1_1"/>
    <property type="match status" value="1"/>
</dbReference>
<feature type="transmembrane region" description="Helical" evidence="11">
    <location>
        <begin position="287"/>
        <end position="307"/>
    </location>
</feature>
<evidence type="ECO:0000256" key="2">
    <source>
        <dbReference type="ARBA" id="ARBA00022475"/>
    </source>
</evidence>
<feature type="transmembrane region" description="Helical" evidence="11">
    <location>
        <begin position="44"/>
        <end position="64"/>
    </location>
</feature>
<dbReference type="Gene3D" id="1.20.1070.10">
    <property type="entry name" value="Rhodopsin 7-helix transmembrane proteins"/>
    <property type="match status" value="1"/>
</dbReference>
<keyword evidence="2" id="KW-1003">Cell membrane</keyword>
<comment type="subcellular location">
    <subcellularLocation>
        <location evidence="1">Cell membrane</location>
        <topology evidence="1">Multi-pass membrane protein</topology>
    </subcellularLocation>
</comment>
<keyword evidence="5 11" id="KW-1133">Transmembrane helix</keyword>
<dbReference type="InterPro" id="IPR003980">
    <property type="entry name" value="Histamine_H3_rcpt"/>
</dbReference>
<evidence type="ECO:0000256" key="5">
    <source>
        <dbReference type="ARBA" id="ARBA00022989"/>
    </source>
</evidence>
<dbReference type="GO" id="GO:0045202">
    <property type="term" value="C:synapse"/>
    <property type="evidence" value="ECO:0007669"/>
    <property type="project" value="TreeGrafter"/>
</dbReference>
<evidence type="ECO:0000256" key="11">
    <source>
        <dbReference type="SAM" id="Phobius"/>
    </source>
</evidence>
<dbReference type="InterPro" id="IPR000276">
    <property type="entry name" value="GPCR_Rhodpsn"/>
</dbReference>
<dbReference type="InterPro" id="IPR017452">
    <property type="entry name" value="GPCR_Rhodpsn_7TM"/>
</dbReference>
<dbReference type="AlphaFoldDB" id="A0A8C5MG62"/>
<evidence type="ECO:0000313" key="13">
    <source>
        <dbReference type="Ensembl" id="ENSLLEP00000013644.1"/>
    </source>
</evidence>
<keyword evidence="8 10" id="KW-0675">Receptor</keyword>
<dbReference type="GO" id="GO:0030425">
    <property type="term" value="C:dendrite"/>
    <property type="evidence" value="ECO:0007669"/>
    <property type="project" value="TreeGrafter"/>
</dbReference>
<evidence type="ECO:0000256" key="6">
    <source>
        <dbReference type="ARBA" id="ARBA00023040"/>
    </source>
</evidence>
<accession>A0A8C5MG62</accession>
<dbReference type="Pfam" id="PF00001">
    <property type="entry name" value="7tm_1"/>
    <property type="match status" value="1"/>
</dbReference>
<feature type="transmembrane region" description="Helical" evidence="11">
    <location>
        <begin position="171"/>
        <end position="198"/>
    </location>
</feature>
<dbReference type="GO" id="GO:0007197">
    <property type="term" value="P:adenylate cyclase-inhibiting G protein-coupled acetylcholine receptor signaling pathway"/>
    <property type="evidence" value="ECO:0007669"/>
    <property type="project" value="TreeGrafter"/>
</dbReference>
<keyword evidence="14" id="KW-1185">Reference proteome</keyword>
<dbReference type="SMART" id="SM01381">
    <property type="entry name" value="7TM_GPCR_Srsx"/>
    <property type="match status" value="1"/>
</dbReference>
<dbReference type="PANTHER" id="PTHR24247:SF275">
    <property type="entry name" value="HISTAMINE H3 RECEPTOR"/>
    <property type="match status" value="1"/>
</dbReference>
<keyword evidence="9 10" id="KW-0807">Transducer</keyword>
<evidence type="ECO:0000256" key="10">
    <source>
        <dbReference type="RuleBase" id="RU000688"/>
    </source>
</evidence>
<dbReference type="GO" id="GO:0004993">
    <property type="term" value="F:G protein-coupled serotonin receptor activity"/>
    <property type="evidence" value="ECO:0007669"/>
    <property type="project" value="TreeGrafter"/>
</dbReference>
<comment type="similarity">
    <text evidence="10">Belongs to the G-protein coupled receptor 1 family.</text>
</comment>
<evidence type="ECO:0000256" key="8">
    <source>
        <dbReference type="ARBA" id="ARBA00023170"/>
    </source>
</evidence>
<protein>
    <recommendedName>
        <fullName evidence="12">G-protein coupled receptors family 1 profile domain-containing protein</fullName>
    </recommendedName>
</protein>
<dbReference type="GeneTree" id="ENSGT00940000163206"/>
<feature type="domain" description="G-protein coupled receptors family 1 profile" evidence="12">
    <location>
        <begin position="23"/>
        <end position="339"/>
    </location>
</feature>
<feature type="transmembrane region" description="Helical" evidence="11">
    <location>
        <begin position="12"/>
        <end position="32"/>
    </location>
</feature>
<dbReference type="PRINTS" id="PR00237">
    <property type="entry name" value="GPCRRHODOPSN"/>
</dbReference>
<name>A0A8C5MG62_9ANUR</name>
<reference evidence="13" key="1">
    <citation type="submission" date="2025-08" db="UniProtKB">
        <authorList>
            <consortium name="Ensembl"/>
        </authorList>
    </citation>
    <scope>IDENTIFICATION</scope>
</reference>
<dbReference type="OrthoDB" id="10071887at2759"/>
<dbReference type="SUPFAM" id="SSF81321">
    <property type="entry name" value="Family A G protein-coupled receptor-like"/>
    <property type="match status" value="1"/>
</dbReference>
<dbReference type="GO" id="GO:0007187">
    <property type="term" value="P:G protein-coupled receptor signaling pathway, coupled to cyclic nucleotide second messenger"/>
    <property type="evidence" value="ECO:0007669"/>
    <property type="project" value="TreeGrafter"/>
</dbReference>
<dbReference type="PRINTS" id="PR01471">
    <property type="entry name" value="HISTAMINEH3R"/>
</dbReference>
<feature type="transmembrane region" description="Helical" evidence="11">
    <location>
        <begin position="125"/>
        <end position="151"/>
    </location>
</feature>
<keyword evidence="3" id="KW-0597">Phosphoprotein</keyword>
<keyword evidence="7 11" id="KW-0472">Membrane</keyword>